<dbReference type="RefSeq" id="XP_024723252.1">
    <property type="nucleotide sequence ID" value="XM_024870016.1"/>
</dbReference>
<dbReference type="EMBL" id="KZ679008">
    <property type="protein sequence ID" value="PSS23206.1"/>
    <property type="molecule type" value="Genomic_DNA"/>
</dbReference>
<comment type="cofactor">
    <cofactor evidence="1">
        <name>FAD</name>
        <dbReference type="ChEBI" id="CHEBI:57692"/>
    </cofactor>
</comment>
<dbReference type="AlphaFoldDB" id="A0A2T3B8I7"/>
<dbReference type="OrthoDB" id="2219495at2759"/>
<organism evidence="7 8">
    <name type="scientific">Amorphotheca resinae ATCC 22711</name>
    <dbReference type="NCBI Taxonomy" id="857342"/>
    <lineage>
        <taxon>Eukaryota</taxon>
        <taxon>Fungi</taxon>
        <taxon>Dikarya</taxon>
        <taxon>Ascomycota</taxon>
        <taxon>Pezizomycotina</taxon>
        <taxon>Leotiomycetes</taxon>
        <taxon>Helotiales</taxon>
        <taxon>Amorphothecaceae</taxon>
        <taxon>Amorphotheca</taxon>
    </lineage>
</organism>
<dbReference type="InterPro" id="IPR036188">
    <property type="entry name" value="FAD/NAD-bd_sf"/>
</dbReference>
<dbReference type="GO" id="GO:0008115">
    <property type="term" value="F:sarcosine oxidase activity"/>
    <property type="evidence" value="ECO:0007669"/>
    <property type="project" value="TreeGrafter"/>
</dbReference>
<dbReference type="Gene3D" id="3.30.9.10">
    <property type="entry name" value="D-Amino Acid Oxidase, subunit A, domain 2"/>
    <property type="match status" value="1"/>
</dbReference>
<gene>
    <name evidence="7" type="ORF">M430DRAFT_97215</name>
</gene>
<name>A0A2T3B8I7_AMORE</name>
<dbReference type="SUPFAM" id="SSF51905">
    <property type="entry name" value="FAD/NAD(P)-binding domain"/>
    <property type="match status" value="1"/>
</dbReference>
<evidence type="ECO:0000313" key="8">
    <source>
        <dbReference type="Proteomes" id="UP000241818"/>
    </source>
</evidence>
<evidence type="ECO:0000313" key="7">
    <source>
        <dbReference type="EMBL" id="PSS23206.1"/>
    </source>
</evidence>
<dbReference type="PANTHER" id="PTHR10961:SF15">
    <property type="entry name" value="FAD DEPENDENT OXIDOREDUCTASE DOMAIN-CONTAINING PROTEIN"/>
    <property type="match status" value="1"/>
</dbReference>
<dbReference type="STRING" id="857342.A0A2T3B8I7"/>
<evidence type="ECO:0000256" key="4">
    <source>
        <dbReference type="ARBA" id="ARBA00022827"/>
    </source>
</evidence>
<reference evidence="7 8" key="1">
    <citation type="journal article" date="2018" name="New Phytol.">
        <title>Comparative genomics and transcriptomics depict ericoid mycorrhizal fungi as versatile saprotrophs and plant mutualists.</title>
        <authorList>
            <person name="Martino E."/>
            <person name="Morin E."/>
            <person name="Grelet G.A."/>
            <person name="Kuo A."/>
            <person name="Kohler A."/>
            <person name="Daghino S."/>
            <person name="Barry K.W."/>
            <person name="Cichocki N."/>
            <person name="Clum A."/>
            <person name="Dockter R.B."/>
            <person name="Hainaut M."/>
            <person name="Kuo R.C."/>
            <person name="LaButti K."/>
            <person name="Lindahl B.D."/>
            <person name="Lindquist E.A."/>
            <person name="Lipzen A."/>
            <person name="Khouja H.R."/>
            <person name="Magnuson J."/>
            <person name="Murat C."/>
            <person name="Ohm R.A."/>
            <person name="Singer S.W."/>
            <person name="Spatafora J.W."/>
            <person name="Wang M."/>
            <person name="Veneault-Fourrey C."/>
            <person name="Henrissat B."/>
            <person name="Grigoriev I.V."/>
            <person name="Martin F.M."/>
            <person name="Perotto S."/>
        </authorList>
    </citation>
    <scope>NUCLEOTIDE SEQUENCE [LARGE SCALE GENOMIC DNA]</scope>
    <source>
        <strain evidence="7 8">ATCC 22711</strain>
    </source>
</reference>
<dbReference type="InterPro" id="IPR045170">
    <property type="entry name" value="MTOX"/>
</dbReference>
<dbReference type="GO" id="GO:0050660">
    <property type="term" value="F:flavin adenine dinucleotide binding"/>
    <property type="evidence" value="ECO:0007669"/>
    <property type="project" value="InterPro"/>
</dbReference>
<dbReference type="Gene3D" id="3.50.50.60">
    <property type="entry name" value="FAD/NAD(P)-binding domain"/>
    <property type="match status" value="1"/>
</dbReference>
<dbReference type="GeneID" id="36578097"/>
<keyword evidence="8" id="KW-1185">Reference proteome</keyword>
<proteinExistence type="inferred from homology"/>
<evidence type="ECO:0000256" key="1">
    <source>
        <dbReference type="ARBA" id="ARBA00001974"/>
    </source>
</evidence>
<protein>
    <recommendedName>
        <fullName evidence="6">FAD dependent oxidoreductase domain-containing protein</fullName>
    </recommendedName>
</protein>
<evidence type="ECO:0000256" key="5">
    <source>
        <dbReference type="ARBA" id="ARBA00023002"/>
    </source>
</evidence>
<dbReference type="PANTHER" id="PTHR10961">
    <property type="entry name" value="PEROXISOMAL SARCOSINE OXIDASE"/>
    <property type="match status" value="1"/>
</dbReference>
<dbReference type="InterPro" id="IPR006076">
    <property type="entry name" value="FAD-dep_OxRdtase"/>
</dbReference>
<dbReference type="InParanoid" id="A0A2T3B8I7"/>
<keyword evidence="5" id="KW-0560">Oxidoreductase</keyword>
<sequence length="492" mass="54427">MPPTTLSKDSSIAIVGAGVFGLSTSLHLAAAGYKNVTVFDYQPYEQNAYSTTDGADAASADLNKVMRLSYGEEVLYQRLAFEALPIWEAWNRELAATPTHKLPKGLKQGDKIWNNCGFLRLSADGKLSEHEKSTLANLTADGLRDTQYIIGDPRDEARAKANGWHRKFDALKRKERGQNLVGVLDTTAGFVEASKACLWTLYLARKAGVKFVLGNEVGRVDCFLKERGRTVGIKTADGLEHKADLVILAAGGWTPSLFPPVAPLLETTAGSVIYIQLPPQHERPDLWERFSSEKFPVYAWGGWSKGSGIGGFPRTETGIMKIGFRGKKYTNYATIERDGQRHRLSVPKTRYTPETETRITKEAVDTLKAFIKENLPELTAFGISGCRNCWYTDSLDNSFLIDRVPSDPGLMICSGGSGHGFKFLPILGREVLAIIENPNNKNAYGRLWQWRTKDSGPKNGLEDGEAGPRVLNKQVMTTAKDFKFSEIEKARL</sequence>
<evidence type="ECO:0000256" key="2">
    <source>
        <dbReference type="ARBA" id="ARBA00010989"/>
    </source>
</evidence>
<evidence type="ECO:0000256" key="3">
    <source>
        <dbReference type="ARBA" id="ARBA00022630"/>
    </source>
</evidence>
<comment type="similarity">
    <text evidence="2">Belongs to the MSOX/MTOX family.</text>
</comment>
<feature type="domain" description="FAD dependent oxidoreductase" evidence="6">
    <location>
        <begin position="12"/>
        <end position="431"/>
    </location>
</feature>
<evidence type="ECO:0000259" key="6">
    <source>
        <dbReference type="Pfam" id="PF01266"/>
    </source>
</evidence>
<accession>A0A2T3B8I7</accession>
<dbReference type="Pfam" id="PF01266">
    <property type="entry name" value="DAO"/>
    <property type="match status" value="1"/>
</dbReference>
<dbReference type="Proteomes" id="UP000241818">
    <property type="component" value="Unassembled WGS sequence"/>
</dbReference>
<keyword evidence="3" id="KW-0285">Flavoprotein</keyword>
<keyword evidence="4" id="KW-0274">FAD</keyword>